<protein>
    <submittedName>
        <fullName evidence="4">NAD(P)-dependent dehydrogenase (Short-subunit alcohol dehydrogenase family)</fullName>
    </submittedName>
</protein>
<dbReference type="SUPFAM" id="SSF51735">
    <property type="entry name" value="NAD(P)-binding Rossmann-fold domains"/>
    <property type="match status" value="1"/>
</dbReference>
<accession>A0A7W6C4J0</accession>
<gene>
    <name evidence="4" type="ORF">GGR39_001987</name>
</gene>
<evidence type="ECO:0000256" key="3">
    <source>
        <dbReference type="RuleBase" id="RU000363"/>
    </source>
</evidence>
<keyword evidence="5" id="KW-1185">Reference proteome</keyword>
<dbReference type="PRINTS" id="PR00081">
    <property type="entry name" value="GDHRDH"/>
</dbReference>
<dbReference type="Gene3D" id="3.40.50.720">
    <property type="entry name" value="NAD(P)-binding Rossmann-like Domain"/>
    <property type="match status" value="1"/>
</dbReference>
<dbReference type="Proteomes" id="UP000561459">
    <property type="component" value="Unassembled WGS sequence"/>
</dbReference>
<dbReference type="InterPro" id="IPR020904">
    <property type="entry name" value="Sc_DH/Rdtase_CS"/>
</dbReference>
<dbReference type="Pfam" id="PF00106">
    <property type="entry name" value="adh_short"/>
    <property type="match status" value="1"/>
</dbReference>
<dbReference type="PROSITE" id="PS00061">
    <property type="entry name" value="ADH_SHORT"/>
    <property type="match status" value="1"/>
</dbReference>
<dbReference type="InterPro" id="IPR051687">
    <property type="entry name" value="Peroxisomal_Beta-Oxidation"/>
</dbReference>
<dbReference type="PRINTS" id="PR00080">
    <property type="entry name" value="SDRFAMILY"/>
</dbReference>
<dbReference type="PANTHER" id="PTHR45024:SF2">
    <property type="entry name" value="SCP2 DOMAIN-CONTAINING PROTEIN"/>
    <property type="match status" value="1"/>
</dbReference>
<evidence type="ECO:0000313" key="5">
    <source>
        <dbReference type="Proteomes" id="UP000561459"/>
    </source>
</evidence>
<keyword evidence="2" id="KW-0560">Oxidoreductase</keyword>
<dbReference type="InterPro" id="IPR002347">
    <property type="entry name" value="SDR_fam"/>
</dbReference>
<comment type="caution">
    <text evidence="4">The sequence shown here is derived from an EMBL/GenBank/DDBJ whole genome shotgun (WGS) entry which is preliminary data.</text>
</comment>
<organism evidence="4 5">
    <name type="scientific">Novosphingobium fluoreni</name>
    <dbReference type="NCBI Taxonomy" id="1391222"/>
    <lineage>
        <taxon>Bacteria</taxon>
        <taxon>Pseudomonadati</taxon>
        <taxon>Pseudomonadota</taxon>
        <taxon>Alphaproteobacteria</taxon>
        <taxon>Sphingomonadales</taxon>
        <taxon>Sphingomonadaceae</taxon>
        <taxon>Novosphingobium</taxon>
    </lineage>
</organism>
<sequence>MESNPVRFDGRVALVTGAGGGMGRAYALELARRGAAIVVNDYGGSMMGVPGDVARAQGVVDEIRAAGGKAVANGDAVGDEQAAAGMVALAQEHFGRLDILINNAGIAAPGPITQTSAQRLATVYATNLIGPHLLMRAAWPVMAERRYGRILNISSNAALGIGGNSPYAATKAGMIGLSLDAALEGSGHGILVNALMPCAYSRMIEAVPDPEFVAWMRDNFQAEKVVAAALYLLSEQSDVTGMVFSAGAGRIARLGFVENDGIIAHAIDPERVRTSIKQVVDLADARPVGSQGDEMALYTVAADFGRESGPGLARDALT</sequence>
<reference evidence="4 5" key="1">
    <citation type="submission" date="2020-08" db="EMBL/GenBank/DDBJ databases">
        <title>Genomic Encyclopedia of Type Strains, Phase IV (KMG-IV): sequencing the most valuable type-strain genomes for metagenomic binning, comparative biology and taxonomic classification.</title>
        <authorList>
            <person name="Goeker M."/>
        </authorList>
    </citation>
    <scope>NUCLEOTIDE SEQUENCE [LARGE SCALE GENOMIC DNA]</scope>
    <source>
        <strain evidence="4 5">DSM 27568</strain>
    </source>
</reference>
<evidence type="ECO:0000313" key="4">
    <source>
        <dbReference type="EMBL" id="MBB3940330.1"/>
    </source>
</evidence>
<dbReference type="InterPro" id="IPR036291">
    <property type="entry name" value="NAD(P)-bd_dom_sf"/>
</dbReference>
<dbReference type="AlphaFoldDB" id="A0A7W6C4J0"/>
<comment type="similarity">
    <text evidence="1 3">Belongs to the short-chain dehydrogenases/reductases (SDR) family.</text>
</comment>
<dbReference type="EMBL" id="JACIDY010000004">
    <property type="protein sequence ID" value="MBB3940330.1"/>
    <property type="molecule type" value="Genomic_DNA"/>
</dbReference>
<dbReference type="PANTHER" id="PTHR45024">
    <property type="entry name" value="DEHYDROGENASES, SHORT CHAIN"/>
    <property type="match status" value="1"/>
</dbReference>
<name>A0A7W6C4J0_9SPHN</name>
<evidence type="ECO:0000256" key="1">
    <source>
        <dbReference type="ARBA" id="ARBA00006484"/>
    </source>
</evidence>
<dbReference type="RefSeq" id="WP_183616965.1">
    <property type="nucleotide sequence ID" value="NZ_JACIDY010000004.1"/>
</dbReference>
<evidence type="ECO:0000256" key="2">
    <source>
        <dbReference type="ARBA" id="ARBA00023002"/>
    </source>
</evidence>
<dbReference type="GO" id="GO:0016491">
    <property type="term" value="F:oxidoreductase activity"/>
    <property type="evidence" value="ECO:0007669"/>
    <property type="project" value="UniProtKB-KW"/>
</dbReference>
<proteinExistence type="inferred from homology"/>